<gene>
    <name evidence="2" type="ORF">C2845_PM12G06030</name>
</gene>
<dbReference type="Gene3D" id="3.80.10.10">
    <property type="entry name" value="Ribonuclease Inhibitor"/>
    <property type="match status" value="1"/>
</dbReference>
<dbReference type="AlphaFoldDB" id="A0A3L6QJF2"/>
<dbReference type="SUPFAM" id="SSF52058">
    <property type="entry name" value="L domain-like"/>
    <property type="match status" value="1"/>
</dbReference>
<keyword evidence="3" id="KW-1185">Reference proteome</keyword>
<dbReference type="InterPro" id="IPR052595">
    <property type="entry name" value="LRRC69/RLP"/>
</dbReference>
<feature type="signal peptide" evidence="1">
    <location>
        <begin position="1"/>
        <end position="24"/>
    </location>
</feature>
<dbReference type="GO" id="GO:0016301">
    <property type="term" value="F:kinase activity"/>
    <property type="evidence" value="ECO:0007669"/>
    <property type="project" value="UniProtKB-KW"/>
</dbReference>
<proteinExistence type="predicted"/>
<evidence type="ECO:0000313" key="2">
    <source>
        <dbReference type="EMBL" id="RLM79892.1"/>
    </source>
</evidence>
<name>A0A3L6QJF2_PANMI</name>
<dbReference type="STRING" id="4540.A0A3L6QJF2"/>
<dbReference type="PANTHER" id="PTHR48057:SF17">
    <property type="entry name" value="LRR RECEPTOR-LIKE SERINE_THREONINE-PROTEIN KINASE FLS2"/>
    <property type="match status" value="1"/>
</dbReference>
<dbReference type="PANTHER" id="PTHR48057">
    <property type="entry name" value="LEUCINE-RICH REPEAT SERINE/THREONINE-PROTEIN KINASE 1"/>
    <property type="match status" value="1"/>
</dbReference>
<dbReference type="Proteomes" id="UP000275267">
    <property type="component" value="Unassembled WGS sequence"/>
</dbReference>
<reference evidence="3" key="1">
    <citation type="journal article" date="2019" name="Nat. Commun.">
        <title>The genome of broomcorn millet.</title>
        <authorList>
            <person name="Zou C."/>
            <person name="Miki D."/>
            <person name="Li D."/>
            <person name="Tang Q."/>
            <person name="Xiao L."/>
            <person name="Rajput S."/>
            <person name="Deng P."/>
            <person name="Jia W."/>
            <person name="Huang R."/>
            <person name="Zhang M."/>
            <person name="Sun Y."/>
            <person name="Hu J."/>
            <person name="Fu X."/>
            <person name="Schnable P.S."/>
            <person name="Li F."/>
            <person name="Zhang H."/>
            <person name="Feng B."/>
            <person name="Zhu X."/>
            <person name="Liu R."/>
            <person name="Schnable J.C."/>
            <person name="Zhu J.-K."/>
            <person name="Zhang H."/>
        </authorList>
    </citation>
    <scope>NUCLEOTIDE SEQUENCE [LARGE SCALE GENOMIC DNA]</scope>
</reference>
<dbReference type="EMBL" id="PQIB02000012">
    <property type="protein sequence ID" value="RLM79892.1"/>
    <property type="molecule type" value="Genomic_DNA"/>
</dbReference>
<accession>A0A3L6QJF2</accession>
<protein>
    <submittedName>
        <fullName evidence="2">Leucine-rich repeat receptor protein kinase EMS1-like</fullName>
    </submittedName>
</protein>
<evidence type="ECO:0000313" key="3">
    <source>
        <dbReference type="Proteomes" id="UP000275267"/>
    </source>
</evidence>
<evidence type="ECO:0000256" key="1">
    <source>
        <dbReference type="SAM" id="SignalP"/>
    </source>
</evidence>
<sequence length="173" mass="18782">MHPSAAKFLLLIVAAASSFLSVASHGLPPRQLKRNASCLPHERDALLAFKENITSDGRFPEFLCSFKNLRYLDLSMLSFASRLPAQLGNLSTLEYLDLANAYSLPSEVPPQLGNLSNLRHLGLASNYLYTTDISCLADGESSCGAPAADVIAVKKARSYNDDDDDEDDAVVVY</sequence>
<feature type="chain" id="PRO_5017982791" evidence="1">
    <location>
        <begin position="25"/>
        <end position="173"/>
    </location>
</feature>
<keyword evidence="1" id="KW-0732">Signal</keyword>
<comment type="caution">
    <text evidence="2">The sequence shown here is derived from an EMBL/GenBank/DDBJ whole genome shotgun (WGS) entry which is preliminary data.</text>
</comment>
<dbReference type="InterPro" id="IPR032675">
    <property type="entry name" value="LRR_dom_sf"/>
</dbReference>
<dbReference type="OrthoDB" id="686342at2759"/>
<organism evidence="2 3">
    <name type="scientific">Panicum miliaceum</name>
    <name type="common">Proso millet</name>
    <name type="synonym">Broomcorn millet</name>
    <dbReference type="NCBI Taxonomy" id="4540"/>
    <lineage>
        <taxon>Eukaryota</taxon>
        <taxon>Viridiplantae</taxon>
        <taxon>Streptophyta</taxon>
        <taxon>Embryophyta</taxon>
        <taxon>Tracheophyta</taxon>
        <taxon>Spermatophyta</taxon>
        <taxon>Magnoliopsida</taxon>
        <taxon>Liliopsida</taxon>
        <taxon>Poales</taxon>
        <taxon>Poaceae</taxon>
        <taxon>PACMAD clade</taxon>
        <taxon>Panicoideae</taxon>
        <taxon>Panicodae</taxon>
        <taxon>Paniceae</taxon>
        <taxon>Panicinae</taxon>
        <taxon>Panicum</taxon>
        <taxon>Panicum sect. Panicum</taxon>
    </lineage>
</organism>